<dbReference type="PANTHER" id="PTHR43163:SF6">
    <property type="entry name" value="DIPEPTIDE TRANSPORT SYSTEM PERMEASE PROTEIN DPPB-RELATED"/>
    <property type="match status" value="1"/>
</dbReference>
<dbReference type="CDD" id="cd06261">
    <property type="entry name" value="TM_PBP2"/>
    <property type="match status" value="1"/>
</dbReference>
<feature type="transmembrane region" description="Helical" evidence="7">
    <location>
        <begin position="285"/>
        <end position="311"/>
    </location>
</feature>
<feature type="transmembrane region" description="Helical" evidence="7">
    <location>
        <begin position="12"/>
        <end position="30"/>
    </location>
</feature>
<keyword evidence="11" id="KW-1185">Reference proteome</keyword>
<dbReference type="InterPro" id="IPR035906">
    <property type="entry name" value="MetI-like_sf"/>
</dbReference>
<organism evidence="10 11">
    <name type="scientific">Citricoccus zhacaiensis</name>
    <dbReference type="NCBI Taxonomy" id="489142"/>
    <lineage>
        <taxon>Bacteria</taxon>
        <taxon>Bacillati</taxon>
        <taxon>Actinomycetota</taxon>
        <taxon>Actinomycetes</taxon>
        <taxon>Micrococcales</taxon>
        <taxon>Micrococcaceae</taxon>
        <taxon>Citricoccus</taxon>
    </lineage>
</organism>
<reference evidence="11" key="1">
    <citation type="journal article" date="2019" name="Int. J. Syst. Evol. Microbiol.">
        <title>The Global Catalogue of Microorganisms (GCM) 10K type strain sequencing project: providing services to taxonomists for standard genome sequencing and annotation.</title>
        <authorList>
            <consortium name="The Broad Institute Genomics Platform"/>
            <consortium name="The Broad Institute Genome Sequencing Center for Infectious Disease"/>
            <person name="Wu L."/>
            <person name="Ma J."/>
        </authorList>
    </citation>
    <scope>NUCLEOTIDE SEQUENCE [LARGE SCALE GENOMIC DNA]</scope>
    <source>
        <strain evidence="11">CGMCC 1.7064</strain>
    </source>
</reference>
<comment type="similarity">
    <text evidence="7">Belongs to the binding-protein-dependent transport system permease family.</text>
</comment>
<keyword evidence="5 7" id="KW-1133">Transmembrane helix</keyword>
<sequence length="340" mass="37123">MKARLIHYGRLLLSSLILFIAVITVLFFLLELAPGDPIQTLVGDVPLSEAFRAQITAAYGLDKPVWERYVLYLGNVFTGNLGFSFGTNNEPVLDLILSRAGNTLALAVPAFLISTIGGIILGSIAARTRRRWLDGGISGGAVALFSVPNFWFGMLLIMVFSIWLGWFPTQGKSPYGQPGIGLEYLVLPVITMATSELAYKTRIMRSSMIESLGQDFVDTARSKGLSSSHVLWRHALPNALLPMVTVSGYSLGYILAGSVLVERVFGWPGMGLLFIDAINRQNNMVILGVVIVLTVVIILVNILTDVVYGLVDPRLRAQFSPQRTLPPEGRQDRQSDEVAA</sequence>
<keyword evidence="3" id="KW-1003">Cell membrane</keyword>
<dbReference type="Proteomes" id="UP000642509">
    <property type="component" value="Unassembled WGS sequence"/>
</dbReference>
<keyword evidence="6 7" id="KW-0472">Membrane</keyword>
<name>A0ABQ2LP19_9MICC</name>
<dbReference type="Pfam" id="PF19300">
    <property type="entry name" value="BPD_transp_1_N"/>
    <property type="match status" value="1"/>
</dbReference>
<dbReference type="InterPro" id="IPR000515">
    <property type="entry name" value="MetI-like"/>
</dbReference>
<dbReference type="PANTHER" id="PTHR43163">
    <property type="entry name" value="DIPEPTIDE TRANSPORT SYSTEM PERMEASE PROTEIN DPPB-RELATED"/>
    <property type="match status" value="1"/>
</dbReference>
<dbReference type="PROSITE" id="PS50928">
    <property type="entry name" value="ABC_TM1"/>
    <property type="match status" value="1"/>
</dbReference>
<gene>
    <name evidence="10" type="ORF">GCM10010977_04700</name>
</gene>
<evidence type="ECO:0000256" key="5">
    <source>
        <dbReference type="ARBA" id="ARBA00022989"/>
    </source>
</evidence>
<comment type="subcellular location">
    <subcellularLocation>
        <location evidence="1 7">Cell membrane</location>
        <topology evidence="1 7">Multi-pass membrane protein</topology>
    </subcellularLocation>
</comment>
<proteinExistence type="inferred from homology"/>
<dbReference type="Pfam" id="PF00528">
    <property type="entry name" value="BPD_transp_1"/>
    <property type="match status" value="1"/>
</dbReference>
<dbReference type="EMBL" id="BMLQ01000001">
    <property type="protein sequence ID" value="GGO41171.1"/>
    <property type="molecule type" value="Genomic_DNA"/>
</dbReference>
<evidence type="ECO:0000256" key="6">
    <source>
        <dbReference type="ARBA" id="ARBA00023136"/>
    </source>
</evidence>
<dbReference type="InterPro" id="IPR045621">
    <property type="entry name" value="BPD_transp_1_N"/>
</dbReference>
<keyword evidence="2 7" id="KW-0813">Transport</keyword>
<feature type="transmembrane region" description="Helical" evidence="7">
    <location>
        <begin position="239"/>
        <end position="265"/>
    </location>
</feature>
<accession>A0ABQ2LP19</accession>
<feature type="transmembrane region" description="Helical" evidence="7">
    <location>
        <begin position="137"/>
        <end position="167"/>
    </location>
</feature>
<evidence type="ECO:0000256" key="8">
    <source>
        <dbReference type="SAM" id="MobiDB-lite"/>
    </source>
</evidence>
<dbReference type="SUPFAM" id="SSF161098">
    <property type="entry name" value="MetI-like"/>
    <property type="match status" value="1"/>
</dbReference>
<evidence type="ECO:0000256" key="7">
    <source>
        <dbReference type="RuleBase" id="RU363032"/>
    </source>
</evidence>
<dbReference type="Gene3D" id="1.10.3720.10">
    <property type="entry name" value="MetI-like"/>
    <property type="match status" value="1"/>
</dbReference>
<evidence type="ECO:0000313" key="10">
    <source>
        <dbReference type="EMBL" id="GGO41171.1"/>
    </source>
</evidence>
<evidence type="ECO:0000259" key="9">
    <source>
        <dbReference type="PROSITE" id="PS50928"/>
    </source>
</evidence>
<feature type="domain" description="ABC transmembrane type-1" evidence="9">
    <location>
        <begin position="100"/>
        <end position="308"/>
    </location>
</feature>
<evidence type="ECO:0000313" key="11">
    <source>
        <dbReference type="Proteomes" id="UP000642509"/>
    </source>
</evidence>
<evidence type="ECO:0000256" key="2">
    <source>
        <dbReference type="ARBA" id="ARBA00022448"/>
    </source>
</evidence>
<keyword evidence="4 7" id="KW-0812">Transmembrane</keyword>
<comment type="caution">
    <text evidence="10">The sequence shown here is derived from an EMBL/GenBank/DDBJ whole genome shotgun (WGS) entry which is preliminary data.</text>
</comment>
<protein>
    <submittedName>
        <fullName evidence="10">Transporter</fullName>
    </submittedName>
</protein>
<feature type="transmembrane region" description="Helical" evidence="7">
    <location>
        <begin position="104"/>
        <end position="125"/>
    </location>
</feature>
<evidence type="ECO:0000256" key="3">
    <source>
        <dbReference type="ARBA" id="ARBA00022475"/>
    </source>
</evidence>
<feature type="compositionally biased region" description="Basic and acidic residues" evidence="8">
    <location>
        <begin position="329"/>
        <end position="340"/>
    </location>
</feature>
<feature type="region of interest" description="Disordered" evidence="8">
    <location>
        <begin position="321"/>
        <end position="340"/>
    </location>
</feature>
<evidence type="ECO:0000256" key="4">
    <source>
        <dbReference type="ARBA" id="ARBA00022692"/>
    </source>
</evidence>
<evidence type="ECO:0000256" key="1">
    <source>
        <dbReference type="ARBA" id="ARBA00004651"/>
    </source>
</evidence>
<dbReference type="RefSeq" id="WP_188803779.1">
    <property type="nucleotide sequence ID" value="NZ_BAAAOU010000003.1"/>
</dbReference>